<evidence type="ECO:0000259" key="1">
    <source>
        <dbReference type="Pfam" id="PF10623"/>
    </source>
</evidence>
<dbReference type="Proteomes" id="UP000839708">
    <property type="component" value="Unassembled WGS sequence"/>
</dbReference>
<evidence type="ECO:0000313" key="2">
    <source>
        <dbReference type="EMBL" id="EBR8574321.1"/>
    </source>
</evidence>
<organism evidence="2">
    <name type="scientific">Salmonella enterica subsp. enterica serovar Java</name>
    <dbReference type="NCBI Taxonomy" id="224729"/>
    <lineage>
        <taxon>Bacteria</taxon>
        <taxon>Pseudomonadati</taxon>
        <taxon>Pseudomonadota</taxon>
        <taxon>Gammaproteobacteria</taxon>
        <taxon>Enterobacterales</taxon>
        <taxon>Enterobacteriaceae</taxon>
        <taxon>Salmonella</taxon>
    </lineage>
</organism>
<feature type="domain" description="Plasmid conjugative transfer protein PilI" evidence="1">
    <location>
        <begin position="23"/>
        <end position="98"/>
    </location>
</feature>
<comment type="caution">
    <text evidence="2">The sequence shown here is derived from an EMBL/GenBank/DDBJ whole genome shotgun (WGS) entry which is preliminary data.</text>
</comment>
<gene>
    <name evidence="2" type="ORF">DOV67_22690</name>
</gene>
<name>A0A5U8K6X6_SALEB</name>
<accession>A0A5U8K6X6</accession>
<proteinExistence type="predicted"/>
<protein>
    <recommendedName>
        <fullName evidence="1">Plasmid conjugative transfer protein PilI domain-containing protein</fullName>
    </recommendedName>
</protein>
<reference evidence="2" key="1">
    <citation type="submission" date="2018-06" db="EMBL/GenBank/DDBJ databases">
        <authorList>
            <person name="Ashton P.M."/>
            <person name="Dallman T."/>
            <person name="Nair S."/>
            <person name="De Pinna E."/>
            <person name="Peters T."/>
            <person name="Grant K."/>
        </authorList>
    </citation>
    <scope>NUCLEOTIDE SEQUENCE [LARGE SCALE GENOMIC DNA]</scope>
    <source>
        <strain evidence="2">498895</strain>
    </source>
</reference>
<dbReference type="AlphaFoldDB" id="A0A5U8K6X6"/>
<dbReference type="InterPro" id="IPR018897">
    <property type="entry name" value="Plasmid_conjug_transfer_PilI"/>
</dbReference>
<dbReference type="Pfam" id="PF10623">
    <property type="entry name" value="PilI"/>
    <property type="match status" value="1"/>
</dbReference>
<sequence>MLSLRPLNLTRRNEQMNIPASAPVKLLVIANTCEQHIHDLRPGDDLLAAAREYCTPCNCLVCVYSRDTPIVRMERAPGTANRWSSVMPARPRRRRSYRLRNL</sequence>
<dbReference type="EMBL" id="AAGTQF010000084">
    <property type="protein sequence ID" value="EBR8574321.1"/>
    <property type="molecule type" value="Genomic_DNA"/>
</dbReference>